<evidence type="ECO:0000256" key="1">
    <source>
        <dbReference type="ARBA" id="ARBA00023125"/>
    </source>
</evidence>
<dbReference type="PANTHER" id="PTHR30204">
    <property type="entry name" value="REDOX-CYCLING DRUG-SENSING TRANSCRIPTIONAL ACTIVATOR SOXR"/>
    <property type="match status" value="1"/>
</dbReference>
<dbReference type="GO" id="GO:0003700">
    <property type="term" value="F:DNA-binding transcription factor activity"/>
    <property type="evidence" value="ECO:0007669"/>
    <property type="project" value="InterPro"/>
</dbReference>
<protein>
    <submittedName>
        <fullName evidence="3">MerR family transcriptional regulator</fullName>
    </submittedName>
</protein>
<dbReference type="Pfam" id="PF13411">
    <property type="entry name" value="MerR_1"/>
    <property type="match status" value="1"/>
</dbReference>
<dbReference type="EMBL" id="VGIY01000269">
    <property type="protein sequence ID" value="MBM3318127.1"/>
    <property type="molecule type" value="Genomic_DNA"/>
</dbReference>
<evidence type="ECO:0000259" key="2">
    <source>
        <dbReference type="PROSITE" id="PS50937"/>
    </source>
</evidence>
<organism evidence="3 4">
    <name type="scientific">Eiseniibacteriota bacterium</name>
    <dbReference type="NCBI Taxonomy" id="2212470"/>
    <lineage>
        <taxon>Bacteria</taxon>
        <taxon>Candidatus Eiseniibacteriota</taxon>
    </lineage>
</organism>
<dbReference type="Gene3D" id="1.10.1660.10">
    <property type="match status" value="1"/>
</dbReference>
<dbReference type="SMART" id="SM00422">
    <property type="entry name" value="HTH_MERR"/>
    <property type="match status" value="1"/>
</dbReference>
<feature type="domain" description="HTH merR-type" evidence="2">
    <location>
        <begin position="11"/>
        <end position="79"/>
    </location>
</feature>
<dbReference type="PROSITE" id="PS50937">
    <property type="entry name" value="HTH_MERR_2"/>
    <property type="match status" value="1"/>
</dbReference>
<dbReference type="CDD" id="cd04765">
    <property type="entry name" value="HTH_MlrA-like_sg2"/>
    <property type="match status" value="1"/>
</dbReference>
<dbReference type="PANTHER" id="PTHR30204:SF15">
    <property type="entry name" value="BLL5018 PROTEIN"/>
    <property type="match status" value="1"/>
</dbReference>
<name>A0A937XBX6_UNCEI</name>
<dbReference type="GO" id="GO:0003677">
    <property type="term" value="F:DNA binding"/>
    <property type="evidence" value="ECO:0007669"/>
    <property type="project" value="UniProtKB-KW"/>
</dbReference>
<dbReference type="InterPro" id="IPR000551">
    <property type="entry name" value="MerR-type_HTH_dom"/>
</dbReference>
<sequence>MNEAPEKPYRSIREVSELLDIKPHVLRYWETQFAMLRPRKNRAGARMYQPKDIDLLREIRGLLHERGFTIAGARRKLAAERRGEGDEPGTAEVAVAAPSAAAAPLLREVRRELAEIAALLKAPPGGPAGRA</sequence>
<dbReference type="SUPFAM" id="SSF46955">
    <property type="entry name" value="Putative DNA-binding domain"/>
    <property type="match status" value="1"/>
</dbReference>
<gene>
    <name evidence="3" type="ORF">FJY75_09805</name>
</gene>
<proteinExistence type="predicted"/>
<accession>A0A937XBX6</accession>
<dbReference type="AlphaFoldDB" id="A0A937XBX6"/>
<comment type="caution">
    <text evidence="3">The sequence shown here is derived from an EMBL/GenBank/DDBJ whole genome shotgun (WGS) entry which is preliminary data.</text>
</comment>
<evidence type="ECO:0000313" key="3">
    <source>
        <dbReference type="EMBL" id="MBM3318127.1"/>
    </source>
</evidence>
<dbReference type="Proteomes" id="UP000748308">
    <property type="component" value="Unassembled WGS sequence"/>
</dbReference>
<keyword evidence="1" id="KW-0238">DNA-binding</keyword>
<reference evidence="3" key="1">
    <citation type="submission" date="2019-03" db="EMBL/GenBank/DDBJ databases">
        <title>Lake Tanganyika Metagenome-Assembled Genomes (MAGs).</title>
        <authorList>
            <person name="Tran P."/>
        </authorList>
    </citation>
    <scope>NUCLEOTIDE SEQUENCE</scope>
    <source>
        <strain evidence="3">M_DeepCast_400m_m2_100</strain>
    </source>
</reference>
<dbReference type="InterPro" id="IPR047057">
    <property type="entry name" value="MerR_fam"/>
</dbReference>
<dbReference type="InterPro" id="IPR009061">
    <property type="entry name" value="DNA-bd_dom_put_sf"/>
</dbReference>
<evidence type="ECO:0000313" key="4">
    <source>
        <dbReference type="Proteomes" id="UP000748308"/>
    </source>
</evidence>